<evidence type="ECO:0000256" key="5">
    <source>
        <dbReference type="ARBA" id="ARBA00017322"/>
    </source>
</evidence>
<dbReference type="InterPro" id="IPR000700">
    <property type="entry name" value="PAS-assoc_C"/>
</dbReference>
<dbReference type="SMART" id="SM00387">
    <property type="entry name" value="HATPase_c"/>
    <property type="match status" value="1"/>
</dbReference>
<dbReference type="GO" id="GO:0046983">
    <property type="term" value="F:protein dimerization activity"/>
    <property type="evidence" value="ECO:0007669"/>
    <property type="project" value="InterPro"/>
</dbReference>
<dbReference type="GO" id="GO:0000155">
    <property type="term" value="F:phosphorelay sensor kinase activity"/>
    <property type="evidence" value="ECO:0007669"/>
    <property type="project" value="InterPro"/>
</dbReference>
<keyword evidence="11" id="KW-0418">Kinase</keyword>
<evidence type="ECO:0000259" key="18">
    <source>
        <dbReference type="PROSITE" id="PS50113"/>
    </source>
</evidence>
<dbReference type="InterPro" id="IPR000014">
    <property type="entry name" value="PAS"/>
</dbReference>
<comment type="subcellular location">
    <subcellularLocation>
        <location evidence="3">Cytoplasm</location>
    </subcellularLocation>
</comment>
<dbReference type="SMART" id="SM00086">
    <property type="entry name" value="PAC"/>
    <property type="match status" value="4"/>
</dbReference>
<dbReference type="GO" id="GO:0051539">
    <property type="term" value="F:4 iron, 4 sulfur cluster binding"/>
    <property type="evidence" value="ECO:0007669"/>
    <property type="project" value="UniProtKB-KW"/>
</dbReference>
<dbReference type="Pfam" id="PF13188">
    <property type="entry name" value="PAS_8"/>
    <property type="match status" value="2"/>
</dbReference>
<dbReference type="InterPro" id="IPR001610">
    <property type="entry name" value="PAC"/>
</dbReference>
<feature type="domain" description="Histidine kinase" evidence="16">
    <location>
        <begin position="1642"/>
        <end position="1733"/>
    </location>
</feature>
<keyword evidence="13" id="KW-0411">Iron-sulfur</keyword>
<dbReference type="InterPro" id="IPR013655">
    <property type="entry name" value="PAS_fold_3"/>
</dbReference>
<dbReference type="EMBL" id="JASJOS010000004">
    <property type="protein sequence ID" value="MDJ1480940.1"/>
    <property type="molecule type" value="Genomic_DNA"/>
</dbReference>
<protein>
    <recommendedName>
        <fullName evidence="5">Oxygen sensor histidine kinase NreB</fullName>
        <ecNumber evidence="4">2.7.13.3</ecNumber>
    </recommendedName>
    <alternativeName>
        <fullName evidence="15">Nitrogen regulation protein B</fullName>
    </alternativeName>
</protein>
<dbReference type="GO" id="GO:0005737">
    <property type="term" value="C:cytoplasm"/>
    <property type="evidence" value="ECO:0007669"/>
    <property type="project" value="UniProtKB-SubCell"/>
</dbReference>
<keyword evidence="8" id="KW-0597">Phosphoprotein</keyword>
<dbReference type="InterPro" id="IPR013656">
    <property type="entry name" value="PAS_4"/>
</dbReference>
<dbReference type="InterPro" id="IPR011712">
    <property type="entry name" value="Sig_transdc_His_kin_sub3_dim/P"/>
</dbReference>
<dbReference type="PROSITE" id="PS50112">
    <property type="entry name" value="PAS"/>
    <property type="match status" value="2"/>
</dbReference>
<dbReference type="Gene3D" id="1.20.5.1930">
    <property type="match status" value="1"/>
</dbReference>
<feature type="domain" description="PAS" evidence="17">
    <location>
        <begin position="822"/>
        <end position="892"/>
    </location>
</feature>
<evidence type="ECO:0000256" key="1">
    <source>
        <dbReference type="ARBA" id="ARBA00000085"/>
    </source>
</evidence>
<evidence type="ECO:0000256" key="12">
    <source>
        <dbReference type="ARBA" id="ARBA00023004"/>
    </source>
</evidence>
<evidence type="ECO:0000256" key="14">
    <source>
        <dbReference type="ARBA" id="ARBA00024827"/>
    </source>
</evidence>
<evidence type="ECO:0000256" key="15">
    <source>
        <dbReference type="ARBA" id="ARBA00030800"/>
    </source>
</evidence>
<dbReference type="NCBIfam" id="TIGR00229">
    <property type="entry name" value="sensory_box"/>
    <property type="match status" value="3"/>
</dbReference>
<dbReference type="Pfam" id="PF08448">
    <property type="entry name" value="PAS_4"/>
    <property type="match status" value="1"/>
</dbReference>
<feature type="domain" description="PAC" evidence="18">
    <location>
        <begin position="1461"/>
        <end position="1514"/>
    </location>
</feature>
<feature type="domain" description="PAC" evidence="18">
    <location>
        <begin position="895"/>
        <end position="947"/>
    </location>
</feature>
<dbReference type="Gene3D" id="3.30.450.20">
    <property type="entry name" value="PAS domain"/>
    <property type="match status" value="9"/>
</dbReference>
<dbReference type="PRINTS" id="PR00344">
    <property type="entry name" value="BCTRLSENSOR"/>
</dbReference>
<dbReference type="Pfam" id="PF08447">
    <property type="entry name" value="PAS_3"/>
    <property type="match status" value="1"/>
</dbReference>
<comment type="function">
    <text evidence="14">Member of the two-component regulatory system NreB/NreC involved in the control of dissimilatory nitrate/nitrite reduction in response to oxygen. NreB functions as a direct oxygen sensor histidine kinase which is autophosphorylated, in the absence of oxygen, probably at the conserved histidine residue, and transfers its phosphate group probably to a conserved aspartate residue of NreC. NreB/NreC activates the expression of the nitrate (narGHJI) and nitrite (nir) reductase operons, as well as the putative nitrate transporter gene narT.</text>
</comment>
<dbReference type="GO" id="GO:0046872">
    <property type="term" value="F:metal ion binding"/>
    <property type="evidence" value="ECO:0007669"/>
    <property type="project" value="UniProtKB-KW"/>
</dbReference>
<dbReference type="SUPFAM" id="SSF55874">
    <property type="entry name" value="ATPase domain of HSP90 chaperone/DNA topoisomerase II/histidine kinase"/>
    <property type="match status" value="1"/>
</dbReference>
<feature type="domain" description="PAS" evidence="17">
    <location>
        <begin position="1117"/>
        <end position="1159"/>
    </location>
</feature>
<evidence type="ECO:0000313" key="19">
    <source>
        <dbReference type="EMBL" id="MDJ1480940.1"/>
    </source>
</evidence>
<dbReference type="PANTHER" id="PTHR43304:SF1">
    <property type="entry name" value="PAC DOMAIN-CONTAINING PROTEIN"/>
    <property type="match status" value="1"/>
</dbReference>
<dbReference type="InterPro" id="IPR005467">
    <property type="entry name" value="His_kinase_dom"/>
</dbReference>
<evidence type="ECO:0000313" key="20">
    <source>
        <dbReference type="Proteomes" id="UP001241110"/>
    </source>
</evidence>
<evidence type="ECO:0000256" key="10">
    <source>
        <dbReference type="ARBA" id="ARBA00022723"/>
    </source>
</evidence>
<dbReference type="PROSITE" id="PS50113">
    <property type="entry name" value="PAC"/>
    <property type="match status" value="3"/>
</dbReference>
<dbReference type="PANTHER" id="PTHR43304">
    <property type="entry name" value="PHYTOCHROME-LIKE PROTEIN CPH1"/>
    <property type="match status" value="1"/>
</dbReference>
<dbReference type="InterPro" id="IPR035965">
    <property type="entry name" value="PAS-like_dom_sf"/>
</dbReference>
<dbReference type="InterPro" id="IPR036890">
    <property type="entry name" value="HATPase_C_sf"/>
</dbReference>
<keyword evidence="9" id="KW-0808">Transferase</keyword>
<name>A0AAE3QPP1_9BACT</name>
<sequence length="1733" mass="198013">MKSSPALSEEVLKVFQALPDLYLILSVDLVILTASDAYLKATFTKREQITGKFVFDVFPDNPVATGVHAVRNLAASFRQVLATKRSHQLPRQQYDVPLPGKEAGFVKKYWLPLNTPVLDEFGDIHYIIHRVEDVTEQTLQEVHSKEALQQSEDLFHAVLDSSLDMIQVFESVRNGQGEIVDFVWKINNKTSQHIYGGVIGKRLLELNPGVIEMGIFDTFKQVVDTGIADQSKRHYVYEQFDGWFYQSTVKFGDGVATTTTNITKLKQSEFNLQIANERLQAVLDSSLYVIQAFEAVRDETGKIVDFSWIFTNQRWKQLYGDEMLGKKVLQENPGVVQSGLFDKFVQVTETGVSIDHEQYYTYEQFDGWFHQTLVKMGDGFVMNTEDITRRKQIEQELKESRDLVQTVFDVVLNPIAYHTAVRDASGEIIDFEFLLENREAWKYALEHRTGKRYSEAYPGIKDTIVFRLYCQVVETGNPLDTEVQLTLKGTEYWFHLMAARLGDGLVATAVDITERKITEAEIIRLKEEIAQKATDKYQALFNSIDEGFAIQELLTDDQGNVTDLIYREVNESFEQHTGMKNALGRKVSEFVPHLEKHWLDALTQVYHTGRPLRNEGYTADLNRWLTYQYSRIGGAGSRLIAVVFNDITERKQREQQQQYLLRLNDSLSPLADPMDVQRVAMKLLGEQLQADRVVYANIDTDQDYFEVIDNYANESVQKILGRFPFAAFGPPGEKLKNGKTLIIHDVSTAVSDEEKQAYFSINVHAVAAVPLIKNGKLVADLSVHQATPRNWRENEIALIQATAERTWAAVEKAKAEKALRESQKRLQSITNLVPDLLWDSEPDGSTNWYNHRWLEYTGQSFEQAIGWGWTDTIHPDDRESSAKRYGEAVSTGKPLRQEHRIRRHDGEYRWFVVSAWPLSDSSGHVVKVYGAATDIHDRKQAEETLRESEDRKAFLLKLSDALHPLYDSIEIEHTANKVTMDYFGSDRCYYCQIKGGHAIIYRDAAREGLPSVANVYPLHTMPIFKTVIDVAKPFIVPDVKVTELVDESLRELCVSLQVISFINIPVIKDNNPVGILCIVQSTPRNWTNFEVSLAEEVAERTWGAVERARAEANLRENEEQFRRALEEAPIPIIMHAEDGEVLQISRSWTELTGYSLQEVPSFEFWLTKAYGQGADQVRSHMQHLFEGHVRTLNIDFPILTRHGQLRHWSFSASSPGVLRDGRRFIVGMAVDITERLQTQMQLQEFNTMLERQVSERTKELEESRDLLQSVFDTSLMGMSVMKAVRDENGNIVDFRIRIANKEIKRETGRMDLEGKLYAQEFPGIQQVGIYDIIVRVVETGKAEGMEYYYPFEGFNKWFTCMFVKLEDGVVATNLDITERKLVELELHKRLMILQQAEQVAAMGSWEYDLDTKSFYWSEGMYRLFSLPLGSQIPLEVYLDYVDRQDHPLAQKMVDKIRNGEGPFEETLHMIVDQKPVTVKVKSAVMYDTEGKPMRVVGVDLDISELKRLEEENIKIQIEQQKQLLLAILEAQEEERRRISESLHNGVGQILYATKLNLNQLELYLESNDKPMVQKSLRATEAMLVDAIAETRRASHELVPILLKEYGLDKAIKDFCTRFSGSGIEFACHGLEERFPDYLEAAIYRIAQELANNIVKHSGATRARIEVTHDDQFIYVEAQDNGKGIQTPKPDSSKSGKGIGMKTIEDRVKLLEGTIEIESAPGNGTLITIILPLR</sequence>
<dbReference type="FunFam" id="3.30.450.20:FF:000099">
    <property type="entry name" value="Sensory box sensor histidine kinase"/>
    <property type="match status" value="1"/>
</dbReference>
<keyword evidence="10" id="KW-0479">Metal-binding</keyword>
<comment type="cofactor">
    <cofactor evidence="2">
        <name>[4Fe-4S] cluster</name>
        <dbReference type="ChEBI" id="CHEBI:49883"/>
    </cofactor>
</comment>
<accession>A0AAE3QPP1</accession>
<dbReference type="InterPro" id="IPR029016">
    <property type="entry name" value="GAF-like_dom_sf"/>
</dbReference>
<evidence type="ECO:0000256" key="7">
    <source>
        <dbReference type="ARBA" id="ARBA00022490"/>
    </source>
</evidence>
<dbReference type="RefSeq" id="WP_313978078.1">
    <property type="nucleotide sequence ID" value="NZ_JASJOS010000004.1"/>
</dbReference>
<keyword evidence="7" id="KW-0963">Cytoplasm</keyword>
<dbReference type="EC" id="2.7.13.3" evidence="4"/>
<comment type="caution">
    <text evidence="19">The sequence shown here is derived from an EMBL/GenBank/DDBJ whole genome shotgun (WGS) entry which is preliminary data.</text>
</comment>
<evidence type="ECO:0000256" key="4">
    <source>
        <dbReference type="ARBA" id="ARBA00012438"/>
    </source>
</evidence>
<dbReference type="InterPro" id="IPR003594">
    <property type="entry name" value="HATPase_dom"/>
</dbReference>
<evidence type="ECO:0000256" key="2">
    <source>
        <dbReference type="ARBA" id="ARBA00001966"/>
    </source>
</evidence>
<dbReference type="CDD" id="cd16917">
    <property type="entry name" value="HATPase_UhpB-NarQ-NarX-like"/>
    <property type="match status" value="1"/>
</dbReference>
<dbReference type="SMART" id="SM00065">
    <property type="entry name" value="GAF"/>
    <property type="match status" value="2"/>
</dbReference>
<evidence type="ECO:0000256" key="6">
    <source>
        <dbReference type="ARBA" id="ARBA00022485"/>
    </source>
</evidence>
<keyword evidence="6" id="KW-0004">4Fe-4S</keyword>
<keyword evidence="12" id="KW-0408">Iron</keyword>
<comment type="catalytic activity">
    <reaction evidence="1">
        <text>ATP + protein L-histidine = ADP + protein N-phospho-L-histidine.</text>
        <dbReference type="EC" id="2.7.13.3"/>
    </reaction>
</comment>
<dbReference type="Proteomes" id="UP001241110">
    <property type="component" value="Unassembled WGS sequence"/>
</dbReference>
<proteinExistence type="predicted"/>
<dbReference type="Pfam" id="PF01590">
    <property type="entry name" value="GAF"/>
    <property type="match status" value="2"/>
</dbReference>
<organism evidence="19 20">
    <name type="scientific">Xanthocytophaga flava</name>
    <dbReference type="NCBI Taxonomy" id="3048013"/>
    <lineage>
        <taxon>Bacteria</taxon>
        <taxon>Pseudomonadati</taxon>
        <taxon>Bacteroidota</taxon>
        <taxon>Cytophagia</taxon>
        <taxon>Cytophagales</taxon>
        <taxon>Rhodocytophagaceae</taxon>
        <taxon>Xanthocytophaga</taxon>
    </lineage>
</organism>
<evidence type="ECO:0000256" key="11">
    <source>
        <dbReference type="ARBA" id="ARBA00022777"/>
    </source>
</evidence>
<evidence type="ECO:0000256" key="9">
    <source>
        <dbReference type="ARBA" id="ARBA00022679"/>
    </source>
</evidence>
<dbReference type="InterPro" id="IPR052162">
    <property type="entry name" value="Sensor_kinase/Photoreceptor"/>
</dbReference>
<evidence type="ECO:0000256" key="8">
    <source>
        <dbReference type="ARBA" id="ARBA00022553"/>
    </source>
</evidence>
<dbReference type="SMART" id="SM00091">
    <property type="entry name" value="PAS"/>
    <property type="match status" value="4"/>
</dbReference>
<dbReference type="CDD" id="cd00130">
    <property type="entry name" value="PAS"/>
    <property type="match status" value="2"/>
</dbReference>
<gene>
    <name evidence="19" type="ORF">QNI16_10645</name>
</gene>
<dbReference type="Gene3D" id="3.30.565.10">
    <property type="entry name" value="Histidine kinase-like ATPase, C-terminal domain"/>
    <property type="match status" value="1"/>
</dbReference>
<evidence type="ECO:0000259" key="16">
    <source>
        <dbReference type="PROSITE" id="PS50109"/>
    </source>
</evidence>
<dbReference type="Pfam" id="PF02518">
    <property type="entry name" value="HATPase_c"/>
    <property type="match status" value="1"/>
</dbReference>
<reference evidence="19" key="1">
    <citation type="submission" date="2023-05" db="EMBL/GenBank/DDBJ databases">
        <authorList>
            <person name="Zhang X."/>
        </authorList>
    </citation>
    <scope>NUCLEOTIDE SEQUENCE</scope>
    <source>
        <strain evidence="19">YF14B1</strain>
    </source>
</reference>
<feature type="domain" description="PAC" evidence="18">
    <location>
        <begin position="1192"/>
        <end position="1244"/>
    </location>
</feature>
<dbReference type="InterPro" id="IPR004358">
    <property type="entry name" value="Sig_transdc_His_kin-like_C"/>
</dbReference>
<evidence type="ECO:0000259" key="17">
    <source>
        <dbReference type="PROSITE" id="PS50112"/>
    </source>
</evidence>
<dbReference type="SUPFAM" id="SSF55785">
    <property type="entry name" value="PYP-like sensor domain (PAS domain)"/>
    <property type="match status" value="7"/>
</dbReference>
<dbReference type="InterPro" id="IPR003018">
    <property type="entry name" value="GAF"/>
</dbReference>
<dbReference type="Pfam" id="PF07730">
    <property type="entry name" value="HisKA_3"/>
    <property type="match status" value="1"/>
</dbReference>
<dbReference type="SUPFAM" id="SSF55781">
    <property type="entry name" value="GAF domain-like"/>
    <property type="match status" value="2"/>
</dbReference>
<dbReference type="GO" id="GO:0016020">
    <property type="term" value="C:membrane"/>
    <property type="evidence" value="ECO:0007669"/>
    <property type="project" value="InterPro"/>
</dbReference>
<dbReference type="Gene3D" id="3.30.450.40">
    <property type="match status" value="2"/>
</dbReference>
<dbReference type="PROSITE" id="PS50109">
    <property type="entry name" value="HIS_KIN"/>
    <property type="match status" value="1"/>
</dbReference>
<evidence type="ECO:0000256" key="3">
    <source>
        <dbReference type="ARBA" id="ARBA00004496"/>
    </source>
</evidence>
<evidence type="ECO:0000256" key="13">
    <source>
        <dbReference type="ARBA" id="ARBA00023014"/>
    </source>
</evidence>